<proteinExistence type="predicted"/>
<dbReference type="InterPro" id="IPR036390">
    <property type="entry name" value="WH_DNA-bd_sf"/>
</dbReference>
<dbReference type="InterPro" id="IPR036388">
    <property type="entry name" value="WH-like_DNA-bd_sf"/>
</dbReference>
<protein>
    <submittedName>
        <fullName evidence="1">Uncharacterized protein</fullName>
    </submittedName>
</protein>
<dbReference type="Gene3D" id="1.10.10.10">
    <property type="entry name" value="Winged helix-like DNA-binding domain superfamily/Winged helix DNA-binding domain"/>
    <property type="match status" value="1"/>
</dbReference>
<reference evidence="1" key="1">
    <citation type="journal article" date="2014" name="Front. Microbiol.">
        <title>High frequency of phylogenetically diverse reductive dehalogenase-homologous genes in deep subseafloor sedimentary metagenomes.</title>
        <authorList>
            <person name="Kawai M."/>
            <person name="Futagami T."/>
            <person name="Toyoda A."/>
            <person name="Takaki Y."/>
            <person name="Nishi S."/>
            <person name="Hori S."/>
            <person name="Arai W."/>
            <person name="Tsubouchi T."/>
            <person name="Morono Y."/>
            <person name="Uchiyama I."/>
            <person name="Ito T."/>
            <person name="Fujiyama A."/>
            <person name="Inagaki F."/>
            <person name="Takami H."/>
        </authorList>
    </citation>
    <scope>NUCLEOTIDE SEQUENCE</scope>
    <source>
        <strain evidence="1">Expedition CK06-06</strain>
    </source>
</reference>
<dbReference type="AlphaFoldDB" id="X1C1T9"/>
<name>X1C1T9_9ZZZZ</name>
<organism evidence="1">
    <name type="scientific">marine sediment metagenome</name>
    <dbReference type="NCBI Taxonomy" id="412755"/>
    <lineage>
        <taxon>unclassified sequences</taxon>
        <taxon>metagenomes</taxon>
        <taxon>ecological metagenomes</taxon>
    </lineage>
</organism>
<dbReference type="EMBL" id="BART01021519">
    <property type="protein sequence ID" value="GAH01257.1"/>
    <property type="molecule type" value="Genomic_DNA"/>
</dbReference>
<sequence>MRDKYTNPKEAICLFLYSAPQNIGHVQERMYPDNKTRNTRVSGWIKELLKDGWIKEIPNIKDRRVRYYQTTSNFFYDHIINKLKKENVKLTSEEKKD</sequence>
<gene>
    <name evidence="1" type="ORF">S01H4_39676</name>
</gene>
<evidence type="ECO:0000313" key="1">
    <source>
        <dbReference type="EMBL" id="GAH01257.1"/>
    </source>
</evidence>
<dbReference type="SUPFAM" id="SSF46785">
    <property type="entry name" value="Winged helix' DNA-binding domain"/>
    <property type="match status" value="1"/>
</dbReference>
<accession>X1C1T9</accession>
<comment type="caution">
    <text evidence="1">The sequence shown here is derived from an EMBL/GenBank/DDBJ whole genome shotgun (WGS) entry which is preliminary data.</text>
</comment>